<dbReference type="RefSeq" id="WP_242618367.1">
    <property type="nucleotide sequence ID" value="NZ_SHKW01000005.1"/>
</dbReference>
<evidence type="ECO:0000256" key="1">
    <source>
        <dbReference type="SAM" id="SignalP"/>
    </source>
</evidence>
<dbReference type="AlphaFoldDB" id="A0A4Q7Y0V1"/>
<evidence type="ECO:0000259" key="2">
    <source>
        <dbReference type="Pfam" id="PF07589"/>
    </source>
</evidence>
<reference evidence="3 4" key="1">
    <citation type="submission" date="2019-02" db="EMBL/GenBank/DDBJ databases">
        <title>Genomic Encyclopedia of Archaeal and Bacterial Type Strains, Phase II (KMG-II): from individual species to whole genera.</title>
        <authorList>
            <person name="Goeker M."/>
        </authorList>
    </citation>
    <scope>NUCLEOTIDE SEQUENCE [LARGE SCALE GENOMIC DNA]</scope>
    <source>
        <strain evidence="3 4">DSM 18101</strain>
    </source>
</reference>
<dbReference type="NCBIfam" id="TIGR02595">
    <property type="entry name" value="PEP_CTERM"/>
    <property type="match status" value="1"/>
</dbReference>
<feature type="chain" id="PRO_5020672053" evidence="1">
    <location>
        <begin position="24"/>
        <end position="163"/>
    </location>
</feature>
<feature type="domain" description="Ice-binding protein C-terminal" evidence="2">
    <location>
        <begin position="135"/>
        <end position="158"/>
    </location>
</feature>
<keyword evidence="1" id="KW-0732">Signal</keyword>
<gene>
    <name evidence="3" type="ORF">BDD14_6140</name>
</gene>
<dbReference type="EMBL" id="SHKW01000005">
    <property type="protein sequence ID" value="RZU30382.1"/>
    <property type="molecule type" value="Genomic_DNA"/>
</dbReference>
<keyword evidence="4" id="KW-1185">Reference proteome</keyword>
<dbReference type="Proteomes" id="UP000292958">
    <property type="component" value="Unassembled WGS sequence"/>
</dbReference>
<organism evidence="3 4">
    <name type="scientific">Edaphobacter modestus</name>
    <dbReference type="NCBI Taxonomy" id="388466"/>
    <lineage>
        <taxon>Bacteria</taxon>
        <taxon>Pseudomonadati</taxon>
        <taxon>Acidobacteriota</taxon>
        <taxon>Terriglobia</taxon>
        <taxon>Terriglobales</taxon>
        <taxon>Acidobacteriaceae</taxon>
        <taxon>Edaphobacter</taxon>
    </lineage>
</organism>
<dbReference type="InterPro" id="IPR013424">
    <property type="entry name" value="Ice-binding_C"/>
</dbReference>
<feature type="signal peptide" evidence="1">
    <location>
        <begin position="1"/>
        <end position="23"/>
    </location>
</feature>
<protein>
    <submittedName>
        <fullName evidence="3">Putative secreted protein with PEP-CTERM sorting signal</fullName>
    </submittedName>
</protein>
<sequence length="163" mass="17238">MRGALRLFAAAVVVASSTIPACADTFTYDFNSTFGVPTFGVPASFTYTSPYLITTFTPVAPITTCSVNGFACLLVVFDPANLHLQIYAVPNVDNFQGSNFSGFDMFSVGTHQFFDSITMTVTDNPLTPVPPPVAPTPEPSSLVLLGTGVLGAIGACRRKLFVL</sequence>
<evidence type="ECO:0000313" key="4">
    <source>
        <dbReference type="Proteomes" id="UP000292958"/>
    </source>
</evidence>
<proteinExistence type="predicted"/>
<evidence type="ECO:0000313" key="3">
    <source>
        <dbReference type="EMBL" id="RZU30382.1"/>
    </source>
</evidence>
<comment type="caution">
    <text evidence="3">The sequence shown here is derived from an EMBL/GenBank/DDBJ whole genome shotgun (WGS) entry which is preliminary data.</text>
</comment>
<name>A0A4Q7Y0V1_9BACT</name>
<dbReference type="Pfam" id="PF07589">
    <property type="entry name" value="PEP-CTERM"/>
    <property type="match status" value="1"/>
</dbReference>
<accession>A0A4Q7Y0V1</accession>